<evidence type="ECO:0000313" key="2">
    <source>
        <dbReference type="Proteomes" id="UP000824533"/>
    </source>
</evidence>
<keyword evidence="2" id="KW-1185">Reference proteome</keyword>
<organism evidence="1 2">
    <name type="scientific">Dendrolimus kikuchii</name>
    <dbReference type="NCBI Taxonomy" id="765133"/>
    <lineage>
        <taxon>Eukaryota</taxon>
        <taxon>Metazoa</taxon>
        <taxon>Ecdysozoa</taxon>
        <taxon>Arthropoda</taxon>
        <taxon>Hexapoda</taxon>
        <taxon>Insecta</taxon>
        <taxon>Pterygota</taxon>
        <taxon>Neoptera</taxon>
        <taxon>Endopterygota</taxon>
        <taxon>Lepidoptera</taxon>
        <taxon>Glossata</taxon>
        <taxon>Ditrysia</taxon>
        <taxon>Bombycoidea</taxon>
        <taxon>Lasiocampidae</taxon>
        <taxon>Dendrolimus</taxon>
    </lineage>
</organism>
<reference evidence="1 2" key="1">
    <citation type="journal article" date="2021" name="Front. Genet.">
        <title>Chromosome-Level Genome Assembly Reveals Significant Gene Expansion in the Toll and IMD Signaling Pathways of Dendrolimus kikuchii.</title>
        <authorList>
            <person name="Zhou J."/>
            <person name="Wu P."/>
            <person name="Xiong Z."/>
            <person name="Liu N."/>
            <person name="Zhao N."/>
            <person name="Ji M."/>
            <person name="Qiu Y."/>
            <person name="Yang B."/>
        </authorList>
    </citation>
    <scope>NUCLEOTIDE SEQUENCE [LARGE SCALE GENOMIC DNA]</scope>
    <source>
        <strain evidence="1">Ann1</strain>
    </source>
</reference>
<name>A0ACC1CEF1_9NEOP</name>
<accession>A0ACC1CEF1</accession>
<comment type="caution">
    <text evidence="1">The sequence shown here is derived from an EMBL/GenBank/DDBJ whole genome shotgun (WGS) entry which is preliminary data.</text>
</comment>
<gene>
    <name evidence="1" type="ORF">K1T71_014570</name>
</gene>
<proteinExistence type="predicted"/>
<protein>
    <submittedName>
        <fullName evidence="1">Uncharacterized protein</fullName>
    </submittedName>
</protein>
<evidence type="ECO:0000313" key="1">
    <source>
        <dbReference type="EMBL" id="KAJ0169964.1"/>
    </source>
</evidence>
<sequence>MNSEHDTLLFHTEVSWLSKRSMLSRLYDLRTGVQIFLTNKDNKELLDHFCEPQFQLHFAYLVNFFESIHVTDWVLIYEINYTRNRTRYPIIPVSYDSKGLSHLTTRTHMYTSDGTIH</sequence>
<dbReference type="EMBL" id="CM034415">
    <property type="protein sequence ID" value="KAJ0169964.1"/>
    <property type="molecule type" value="Genomic_DNA"/>
</dbReference>
<dbReference type="Proteomes" id="UP000824533">
    <property type="component" value="Linkage Group LG29"/>
</dbReference>